<evidence type="ECO:0000313" key="3">
    <source>
        <dbReference type="Proteomes" id="UP000019487"/>
    </source>
</evidence>
<feature type="compositionally biased region" description="Low complexity" evidence="1">
    <location>
        <begin position="42"/>
        <end position="62"/>
    </location>
</feature>
<name>W9CK30_SCLBF</name>
<dbReference type="AlphaFoldDB" id="W9CK30"/>
<proteinExistence type="predicted"/>
<gene>
    <name evidence="2" type="ORF">SBOR_4736</name>
</gene>
<reference evidence="2 3" key="1">
    <citation type="journal article" date="2014" name="Genome Announc.">
        <title>Draft genome sequence of Sclerotinia borealis, a psychrophilic plant pathogenic fungus.</title>
        <authorList>
            <person name="Mardanov A.V."/>
            <person name="Beletsky A.V."/>
            <person name="Kadnikov V.V."/>
            <person name="Ignatov A.N."/>
            <person name="Ravin N.V."/>
        </authorList>
    </citation>
    <scope>NUCLEOTIDE SEQUENCE [LARGE SCALE GENOMIC DNA]</scope>
    <source>
        <strain evidence="3">F-4157</strain>
    </source>
</reference>
<sequence>MIHSLKDLRVPLSKNLKLSISPVFANDKQPSYCISSRMGCGTSRPSTPSNSNSNPTPQTTRSAYIPRTSSSSSLHNIRIINLASSTRTGPTQDINGLSGFLSSSSSQQNQLLSISSSSWPKSYSYSSPEYQPRQISGKFVPVRVQQQQQQQPIQDINGYSGILVPNLHRPTNTATWPRSQAELQGHKQMQKQRQHQSIARKPLPATGPPLGVDRGRRRAGGSFSNSNSNSNPNRNPSLVLPMAGAGHFIRSPSPVSPVDTKKWDF</sequence>
<evidence type="ECO:0000313" key="2">
    <source>
        <dbReference type="EMBL" id="ESZ94860.1"/>
    </source>
</evidence>
<organism evidence="2 3">
    <name type="scientific">Sclerotinia borealis (strain F-4128)</name>
    <dbReference type="NCBI Taxonomy" id="1432307"/>
    <lineage>
        <taxon>Eukaryota</taxon>
        <taxon>Fungi</taxon>
        <taxon>Dikarya</taxon>
        <taxon>Ascomycota</taxon>
        <taxon>Pezizomycotina</taxon>
        <taxon>Leotiomycetes</taxon>
        <taxon>Helotiales</taxon>
        <taxon>Sclerotiniaceae</taxon>
        <taxon>Sclerotinia</taxon>
    </lineage>
</organism>
<dbReference type="EMBL" id="AYSA01000222">
    <property type="protein sequence ID" value="ESZ94860.1"/>
    <property type="molecule type" value="Genomic_DNA"/>
</dbReference>
<protein>
    <submittedName>
        <fullName evidence="2">Uncharacterized protein</fullName>
    </submittedName>
</protein>
<keyword evidence="3" id="KW-1185">Reference proteome</keyword>
<dbReference type="Proteomes" id="UP000019487">
    <property type="component" value="Unassembled WGS sequence"/>
</dbReference>
<evidence type="ECO:0000256" key="1">
    <source>
        <dbReference type="SAM" id="MobiDB-lite"/>
    </source>
</evidence>
<feature type="region of interest" description="Disordered" evidence="1">
    <location>
        <begin position="36"/>
        <end position="70"/>
    </location>
</feature>
<feature type="compositionally biased region" description="Low complexity" evidence="1">
    <location>
        <begin position="220"/>
        <end position="237"/>
    </location>
</feature>
<accession>W9CK30</accession>
<dbReference type="HOGENOM" id="CLU_1050354_0_0_1"/>
<comment type="caution">
    <text evidence="2">The sequence shown here is derived from an EMBL/GenBank/DDBJ whole genome shotgun (WGS) entry which is preliminary data.</text>
</comment>
<feature type="region of interest" description="Disordered" evidence="1">
    <location>
        <begin position="180"/>
        <end position="265"/>
    </location>
</feature>